<organism evidence="3 4">
    <name type="scientific">Bombyx mori</name>
    <name type="common">Silk moth</name>
    <dbReference type="NCBI Taxonomy" id="7091"/>
    <lineage>
        <taxon>Eukaryota</taxon>
        <taxon>Metazoa</taxon>
        <taxon>Ecdysozoa</taxon>
        <taxon>Arthropoda</taxon>
        <taxon>Hexapoda</taxon>
        <taxon>Insecta</taxon>
        <taxon>Pterygota</taxon>
        <taxon>Neoptera</taxon>
        <taxon>Endopterygota</taxon>
        <taxon>Lepidoptera</taxon>
        <taxon>Glossata</taxon>
        <taxon>Ditrysia</taxon>
        <taxon>Bombycoidea</taxon>
        <taxon>Bombycidae</taxon>
        <taxon>Bombycinae</taxon>
        <taxon>Bombyx</taxon>
    </lineage>
</organism>
<feature type="compositionally biased region" description="Polar residues" evidence="1">
    <location>
        <begin position="77"/>
        <end position="86"/>
    </location>
</feature>
<feature type="transmembrane region" description="Helical" evidence="2">
    <location>
        <begin position="6"/>
        <end position="28"/>
    </location>
</feature>
<keyword evidence="4" id="KW-1185">Reference proteome</keyword>
<protein>
    <submittedName>
        <fullName evidence="3">Uncharacterized protein</fullName>
    </submittedName>
</protein>
<keyword evidence="2" id="KW-0812">Transmembrane</keyword>
<reference evidence="4" key="1">
    <citation type="journal article" date="2008" name="Insect Biochem. Mol. Biol.">
        <title>The genome of a lepidopteran model insect, the silkworm Bombyx mori.</title>
        <authorList>
            <consortium name="International Silkworm Genome Consortium"/>
        </authorList>
    </citation>
    <scope>NUCLEOTIDE SEQUENCE [LARGE SCALE GENOMIC DNA]</scope>
    <source>
        <strain evidence="4">p50T</strain>
    </source>
</reference>
<feature type="region of interest" description="Disordered" evidence="1">
    <location>
        <begin position="77"/>
        <end position="102"/>
    </location>
</feature>
<keyword evidence="2" id="KW-0472">Membrane</keyword>
<dbReference type="AlphaFoldDB" id="A0A8R1WJL7"/>
<accession>A0A8R1WJL7</accession>
<evidence type="ECO:0000313" key="3">
    <source>
        <dbReference type="EnsemblMetazoa" id="XP_004925885.1"/>
    </source>
</evidence>
<evidence type="ECO:0000256" key="1">
    <source>
        <dbReference type="SAM" id="MobiDB-lite"/>
    </source>
</evidence>
<sequence length="102" mass="11219">MTAFIIIVGVLLLVNIVFILVSLFLTVLNKESKENKSPRISQLSMAQIVLSRQHMSSRGSLPQVTIFNTFVRVSTGSTPSGITQSFRQKHSNAEDVGKQITS</sequence>
<name>A0A8R1WJL7_BOMMO</name>
<reference evidence="3" key="2">
    <citation type="submission" date="2022-06" db="UniProtKB">
        <authorList>
            <consortium name="EnsemblMetazoa"/>
        </authorList>
    </citation>
    <scope>IDENTIFICATION</scope>
    <source>
        <strain evidence="3">p50T (Dazao)</strain>
    </source>
</reference>
<keyword evidence="2" id="KW-1133">Transmembrane helix</keyword>
<dbReference type="EnsemblMetazoa" id="XM_004925828.4">
    <property type="protein sequence ID" value="XP_004925885.1"/>
    <property type="gene ID" value="LOC101736844"/>
</dbReference>
<dbReference type="Proteomes" id="UP000005204">
    <property type="component" value="Unassembled WGS sequence"/>
</dbReference>
<feature type="compositionally biased region" description="Basic and acidic residues" evidence="1">
    <location>
        <begin position="91"/>
        <end position="102"/>
    </location>
</feature>
<proteinExistence type="predicted"/>
<evidence type="ECO:0000313" key="4">
    <source>
        <dbReference type="Proteomes" id="UP000005204"/>
    </source>
</evidence>
<evidence type="ECO:0000256" key="2">
    <source>
        <dbReference type="SAM" id="Phobius"/>
    </source>
</evidence>